<dbReference type="EMBL" id="LT629791">
    <property type="protein sequence ID" value="SDU37716.1"/>
    <property type="molecule type" value="Genomic_DNA"/>
</dbReference>
<reference evidence="3" key="1">
    <citation type="submission" date="2016-10" db="EMBL/GenBank/DDBJ databases">
        <authorList>
            <person name="Varghese N."/>
            <person name="Submissions S."/>
        </authorList>
    </citation>
    <scope>NUCLEOTIDE SEQUENCE [LARGE SCALE GENOMIC DNA]</scope>
    <source>
        <strain evidence="3">DSM 45079</strain>
    </source>
</reference>
<evidence type="ECO:0000313" key="2">
    <source>
        <dbReference type="EMBL" id="SDU37716.1"/>
    </source>
</evidence>
<accession>A0A1H2I1E2</accession>
<sequence length="468" mass="49301">MRLSHVWSKAMPRFDDENLVSCAGLVPVMALAEQAGLSELISSKVAVGSVRVKSAGVNPAGKITSIVAGMAAGADCIDDLDVVRSGGMGRLFGGVYAPATLGQFLREFTHGHALQLASVARAHLVGLVTTTGLLPGIGTRAFVDIDSLLRPVYGHAKQGASFGHTKIAGRQVLRKGLSPLATSISTEHGAPVVAGIRLRAGRAGSGKGAATMVAEAIRTARAAGAAGEILVRGDSAYGNSVVVGACVRAGARFSVALTKNRAVSRAIATIPADAWTPVHYPGAVVDPDTGQLISDAHVAEVPFTAFGSKAKKHQVTARLIVRRVRDRAKTDELFPVWRHHPFFTDNTEPTADADITHRAHAIIETVFADLIDGPLAHLPSGRFAANAAWATCAAMTHNLLRAAGTLTSPRHAVARGATLRRQIVTVPARLARPQRRRVLHLPTHWPWAQQWTRLWNHVLATGPPAAAA</sequence>
<organism evidence="2 3">
    <name type="scientific">Jiangella alkaliphila</name>
    <dbReference type="NCBI Taxonomy" id="419479"/>
    <lineage>
        <taxon>Bacteria</taxon>
        <taxon>Bacillati</taxon>
        <taxon>Actinomycetota</taxon>
        <taxon>Actinomycetes</taxon>
        <taxon>Jiangellales</taxon>
        <taxon>Jiangellaceae</taxon>
        <taxon>Jiangella</taxon>
    </lineage>
</organism>
<feature type="domain" description="Transposase DDE" evidence="1">
    <location>
        <begin position="13"/>
        <end position="456"/>
    </location>
</feature>
<dbReference type="Pfam" id="PF13701">
    <property type="entry name" value="DDE_Tnp_1_4"/>
    <property type="match status" value="1"/>
</dbReference>
<dbReference type="Proteomes" id="UP000182977">
    <property type="component" value="Chromosome I"/>
</dbReference>
<protein>
    <submittedName>
        <fullName evidence="2">Transposase DDE domain group 1</fullName>
    </submittedName>
</protein>
<name>A0A1H2I1E2_9ACTN</name>
<dbReference type="NCBIfam" id="NF033539">
    <property type="entry name" value="transpos_IS1380"/>
    <property type="match status" value="1"/>
</dbReference>
<dbReference type="RefSeq" id="WP_172860593.1">
    <property type="nucleotide sequence ID" value="NZ_LT629791.1"/>
</dbReference>
<gene>
    <name evidence="2" type="ORF">SAMN04488563_1365</name>
</gene>
<keyword evidence="3" id="KW-1185">Reference proteome</keyword>
<dbReference type="InterPro" id="IPR025668">
    <property type="entry name" value="Tnp_DDE_dom"/>
</dbReference>
<evidence type="ECO:0000259" key="1">
    <source>
        <dbReference type="Pfam" id="PF13701"/>
    </source>
</evidence>
<dbReference type="AlphaFoldDB" id="A0A1H2I1E2"/>
<dbReference type="STRING" id="419479.SAMN04488563_1365"/>
<proteinExistence type="predicted"/>
<evidence type="ECO:0000313" key="3">
    <source>
        <dbReference type="Proteomes" id="UP000182977"/>
    </source>
</evidence>
<dbReference type="InterPro" id="IPR047960">
    <property type="entry name" value="Transpos_IS1380"/>
</dbReference>